<gene>
    <name evidence="12" type="primary">LOC101847187</name>
</gene>
<dbReference type="PANTHER" id="PTHR22730:SF1">
    <property type="entry name" value="PROMININ-LIKE PROTEIN"/>
    <property type="match status" value="1"/>
</dbReference>
<evidence type="ECO:0000256" key="1">
    <source>
        <dbReference type="ARBA" id="ARBA00004141"/>
    </source>
</evidence>
<name>A0ABM0ZZK4_APLCA</name>
<dbReference type="Proteomes" id="UP000694888">
    <property type="component" value="Unplaced"/>
</dbReference>
<evidence type="ECO:0000256" key="2">
    <source>
        <dbReference type="ARBA" id="ARBA00006058"/>
    </source>
</evidence>
<evidence type="ECO:0000313" key="11">
    <source>
        <dbReference type="Proteomes" id="UP000694888"/>
    </source>
</evidence>
<feature type="chain" id="PRO_5046138049" evidence="10">
    <location>
        <begin position="24"/>
        <end position="894"/>
    </location>
</feature>
<reference evidence="12" key="1">
    <citation type="submission" date="2025-08" db="UniProtKB">
        <authorList>
            <consortium name="RefSeq"/>
        </authorList>
    </citation>
    <scope>IDENTIFICATION</scope>
</reference>
<accession>A0ABM0ZZK4</accession>
<dbReference type="RefSeq" id="XP_012937778.1">
    <property type="nucleotide sequence ID" value="XM_013082324.2"/>
</dbReference>
<dbReference type="Pfam" id="PF05478">
    <property type="entry name" value="Prominin"/>
    <property type="match status" value="1"/>
</dbReference>
<keyword evidence="5 9" id="KW-0472">Membrane</keyword>
<keyword evidence="6" id="KW-0325">Glycoprotein</keyword>
<organism evidence="11 12">
    <name type="scientific">Aplysia californica</name>
    <name type="common">California sea hare</name>
    <dbReference type="NCBI Taxonomy" id="6500"/>
    <lineage>
        <taxon>Eukaryota</taxon>
        <taxon>Metazoa</taxon>
        <taxon>Spiralia</taxon>
        <taxon>Lophotrochozoa</taxon>
        <taxon>Mollusca</taxon>
        <taxon>Gastropoda</taxon>
        <taxon>Heterobranchia</taxon>
        <taxon>Euthyneura</taxon>
        <taxon>Tectipleura</taxon>
        <taxon>Aplysiida</taxon>
        <taxon>Aplysioidea</taxon>
        <taxon>Aplysiidae</taxon>
        <taxon>Aplysia</taxon>
    </lineage>
</organism>
<proteinExistence type="inferred from homology"/>
<protein>
    <submittedName>
        <fullName evidence="12">Prominin-1-A isoform X2</fullName>
    </submittedName>
</protein>
<evidence type="ECO:0000256" key="10">
    <source>
        <dbReference type="SAM" id="SignalP"/>
    </source>
</evidence>
<keyword evidence="10" id="KW-0732">Signal</keyword>
<evidence type="ECO:0000256" key="7">
    <source>
        <dbReference type="SAM" id="Coils"/>
    </source>
</evidence>
<feature type="transmembrane region" description="Helical" evidence="9">
    <location>
        <begin position="406"/>
        <end position="433"/>
    </location>
</feature>
<evidence type="ECO:0000256" key="3">
    <source>
        <dbReference type="ARBA" id="ARBA00022692"/>
    </source>
</evidence>
<feature type="coiled-coil region" evidence="7">
    <location>
        <begin position="548"/>
        <end position="575"/>
    </location>
</feature>
<feature type="compositionally biased region" description="Low complexity" evidence="8">
    <location>
        <begin position="825"/>
        <end position="840"/>
    </location>
</feature>
<feature type="transmembrane region" description="Helical" evidence="9">
    <location>
        <begin position="142"/>
        <end position="167"/>
    </location>
</feature>
<keyword evidence="7" id="KW-0175">Coiled coil</keyword>
<feature type="coiled-coil region" evidence="7">
    <location>
        <begin position="241"/>
        <end position="285"/>
    </location>
</feature>
<evidence type="ECO:0000313" key="12">
    <source>
        <dbReference type="RefSeq" id="XP_012937778.1"/>
    </source>
</evidence>
<keyword evidence="3 9" id="KW-0812">Transmembrane</keyword>
<dbReference type="GeneID" id="101847187"/>
<feature type="transmembrane region" description="Helical" evidence="9">
    <location>
        <begin position="759"/>
        <end position="782"/>
    </location>
</feature>
<evidence type="ECO:0000256" key="8">
    <source>
        <dbReference type="SAM" id="MobiDB-lite"/>
    </source>
</evidence>
<dbReference type="InterPro" id="IPR018247">
    <property type="entry name" value="EF_Hand_1_Ca_BS"/>
</dbReference>
<feature type="transmembrane region" description="Helical" evidence="9">
    <location>
        <begin position="92"/>
        <end position="121"/>
    </location>
</feature>
<comment type="subcellular location">
    <subcellularLocation>
        <location evidence="1">Membrane</location>
        <topology evidence="1">Multi-pass membrane protein</topology>
    </subcellularLocation>
</comment>
<keyword evidence="4 9" id="KW-1133">Transmembrane helix</keyword>
<evidence type="ECO:0000256" key="4">
    <source>
        <dbReference type="ARBA" id="ARBA00022989"/>
    </source>
</evidence>
<dbReference type="PANTHER" id="PTHR22730">
    <property type="entry name" value="PROMININ PROM PROTEIN"/>
    <property type="match status" value="1"/>
</dbReference>
<feature type="region of interest" description="Disordered" evidence="8">
    <location>
        <begin position="793"/>
        <end position="894"/>
    </location>
</feature>
<feature type="signal peptide" evidence="10">
    <location>
        <begin position="1"/>
        <end position="23"/>
    </location>
</feature>
<feature type="transmembrane region" description="Helical" evidence="9">
    <location>
        <begin position="453"/>
        <end position="477"/>
    </location>
</feature>
<sequence>MAVFVSTLLFVLCLSSLCVGAGGEDVDKDGQINRNEMGMAVLYDMVHVFLGDVLQKEKITDSFLNLSTVFVDGDFDSESLEEWQDWADYLKGFAVCVALGLVYLVFMPLVGLIFCCCRMCGKCGARRKTKESKRGKCKRRSYCTVLLILNTVTLAGVVCAFVCNSLIYKHLQNDDDKGVLGHIKSGLGSFSTFMNDSVQEASNYIITEYDGTSTDVLAQVNGSADAAVEGVLNQLNATAYIDEAKSVAREANKTKDALDEVAQNLAGLKDESDELKNNLTDIKNDISAICGTSGCSGFDANDYNTDANFSSLGELQSQAAKVAQALDMNRYILQAEAAMADAKDQARAQVVTQTDDAAKAVKDVRVTIVDKLAELEKFKDDALNFLPETYRNLDDANEDAREYSKYVFYGGIGICCAYLLIVVLYYVGIIYGLCGERPGHDAPCCHTGVGANFLMAGVGFTFIFSWLLMLLCLILFATGGPAYTEVCRYFVDHNPEDVRFLDEPLKNGFDFRSWYDKFPEDFSVSGTLQMCQNNASLYTAMHLDNVVNLDEMLNLQELDDKLDELKRTTVNVDNITILSQDLKDDLQKFADSGLDSVNFAEYFVELNKQLTKTELSTLASTVEAFANNFPSPDKETLLNSAARLRTLDSQTIPAMKNRVDTLNSSLIELQATSTLKSSVLKLITDLEGAQTDFNSNKDDLIKNEITKLADSIIATTNSSVKRVKEQVRTNLVKCEPLVAAVYTLTDSACVLGLDPVNGLWFSFGWCLFFFIPCLIFAVLLASQYRREQEYEKDFDDPNYPMYGGHSSDTYPLTSVEEPRSRHSRGSYPSSSYPAPQQSGQTNSAYSPESKGYGPQHAPPPYDEHRHHPDAWTGDNSTLPARRSFVGRNNKVQPI</sequence>
<dbReference type="InterPro" id="IPR008795">
    <property type="entry name" value="Prominin"/>
</dbReference>
<comment type="similarity">
    <text evidence="2">Belongs to the prominin family.</text>
</comment>
<evidence type="ECO:0000256" key="6">
    <source>
        <dbReference type="ARBA" id="ARBA00023180"/>
    </source>
</evidence>
<evidence type="ECO:0000256" key="5">
    <source>
        <dbReference type="ARBA" id="ARBA00023136"/>
    </source>
</evidence>
<keyword evidence="11" id="KW-1185">Reference proteome</keyword>
<evidence type="ECO:0000256" key="9">
    <source>
        <dbReference type="SAM" id="Phobius"/>
    </source>
</evidence>
<dbReference type="PROSITE" id="PS00018">
    <property type="entry name" value="EF_HAND_1"/>
    <property type="match status" value="1"/>
</dbReference>